<sequence>MALSNSRDQWPKEDIVMLLDLMKNILPSNDNHTFKTTQSHMDWGKVAFKGYSGEMCKRKWLEISSKIRKYRTLTELILEAKELVKNSYKSKKLKNHPDMPKKPLTPYLRFFKEKRPLYSQMYPKLKNQELTKVMSEKYKELPEEMKMKYIQDFQKEKQEFQEKLAQFRKDCSELVQNSKPSVVHKRNPNKAPKKFQRKGKEVKSSQKNYFSEFKSHGEPKKPPMNEFQKFHQDLWWSRELQGLPQRERMMEISRRWQHIPRSQKEHYRKQAEELQKQYKVDLEHWLKSLSPEEYAAYRERTSGKRKNTNMFGGPDPKIIRTDVQSPPAQTLPGGLTQNQGPRAPRMASSETNRDCPHCSWGSEEKKEHGGKAESSSSSDPSSSDEDDSSSTSSSSGDTSDSDSN</sequence>
<feature type="region of interest" description="Disordered" evidence="6">
    <location>
        <begin position="299"/>
        <end position="404"/>
    </location>
</feature>
<dbReference type="Proteomes" id="UP000527355">
    <property type="component" value="Unassembled WGS sequence"/>
</dbReference>
<evidence type="ECO:0000256" key="3">
    <source>
        <dbReference type="ARBA" id="ARBA00023242"/>
    </source>
</evidence>
<protein>
    <submittedName>
        <fullName evidence="8">Upstream binding transcription factor like 1</fullName>
    </submittedName>
</protein>
<feature type="domain" description="HMG box" evidence="7">
    <location>
        <begin position="100"/>
        <end position="168"/>
    </location>
</feature>
<feature type="compositionally biased region" description="Basic residues" evidence="6">
    <location>
        <begin position="182"/>
        <end position="197"/>
    </location>
</feature>
<feature type="DNA-binding region" description="HMG box" evidence="4">
    <location>
        <begin position="220"/>
        <end position="286"/>
    </location>
</feature>
<dbReference type="GO" id="GO:0005634">
    <property type="term" value="C:nucleus"/>
    <property type="evidence" value="ECO:0007669"/>
    <property type="project" value="UniProtKB-SubCell"/>
</dbReference>
<dbReference type="Pfam" id="PF00505">
    <property type="entry name" value="HMG_box"/>
    <property type="match status" value="1"/>
</dbReference>
<evidence type="ECO:0000256" key="5">
    <source>
        <dbReference type="SAM" id="Coils"/>
    </source>
</evidence>
<accession>A0A7J7VLY9</accession>
<feature type="coiled-coil region" evidence="5">
    <location>
        <begin position="150"/>
        <end position="177"/>
    </location>
</feature>
<keyword evidence="2 4" id="KW-0238">DNA-binding</keyword>
<evidence type="ECO:0000313" key="8">
    <source>
        <dbReference type="EMBL" id="KAF6325966.1"/>
    </source>
</evidence>
<feature type="compositionally biased region" description="Basic and acidic residues" evidence="6">
    <location>
        <begin position="351"/>
        <end position="371"/>
    </location>
</feature>
<gene>
    <name evidence="8" type="ORF">mMyoMyo1_020133</name>
</gene>
<evidence type="ECO:0000259" key="7">
    <source>
        <dbReference type="PROSITE" id="PS50118"/>
    </source>
</evidence>
<keyword evidence="9" id="KW-1185">Reference proteome</keyword>
<dbReference type="OrthoDB" id="1919336at2759"/>
<feature type="region of interest" description="Disordered" evidence="6">
    <location>
        <begin position="181"/>
        <end position="201"/>
    </location>
</feature>
<dbReference type="EMBL" id="JABWUV010000010">
    <property type="protein sequence ID" value="KAF6325966.1"/>
    <property type="molecule type" value="Genomic_DNA"/>
</dbReference>
<dbReference type="InterPro" id="IPR036910">
    <property type="entry name" value="HMG_box_dom_sf"/>
</dbReference>
<dbReference type="CDD" id="cd22003">
    <property type="entry name" value="HMG-box_UBF1_rpt6-like"/>
    <property type="match status" value="1"/>
</dbReference>
<organism evidence="8 9">
    <name type="scientific">Myotis myotis</name>
    <name type="common">Greater mouse-eared bat</name>
    <name type="synonym">Vespertilio myotis</name>
    <dbReference type="NCBI Taxonomy" id="51298"/>
    <lineage>
        <taxon>Eukaryota</taxon>
        <taxon>Metazoa</taxon>
        <taxon>Chordata</taxon>
        <taxon>Craniata</taxon>
        <taxon>Vertebrata</taxon>
        <taxon>Euteleostomi</taxon>
        <taxon>Mammalia</taxon>
        <taxon>Eutheria</taxon>
        <taxon>Laurasiatheria</taxon>
        <taxon>Chiroptera</taxon>
        <taxon>Yangochiroptera</taxon>
        <taxon>Vespertilionidae</taxon>
        <taxon>Myotis</taxon>
    </lineage>
</organism>
<comment type="caution">
    <text evidence="8">The sequence shown here is derived from an EMBL/GenBank/DDBJ whole genome shotgun (WGS) entry which is preliminary data.</text>
</comment>
<feature type="domain" description="HMG box" evidence="7">
    <location>
        <begin position="220"/>
        <end position="286"/>
    </location>
</feature>
<feature type="DNA-binding region" description="HMG box" evidence="4">
    <location>
        <begin position="100"/>
        <end position="168"/>
    </location>
</feature>
<dbReference type="InterPro" id="IPR009071">
    <property type="entry name" value="HMG_box_dom"/>
</dbReference>
<dbReference type="AlphaFoldDB" id="A0A7J7VLY9"/>
<feature type="compositionally biased region" description="Low complexity" evidence="6">
    <location>
        <begin position="389"/>
        <end position="398"/>
    </location>
</feature>
<keyword evidence="3 4" id="KW-0539">Nucleus</keyword>
<keyword evidence="5" id="KW-0175">Coiled coil</keyword>
<evidence type="ECO:0000256" key="2">
    <source>
        <dbReference type="ARBA" id="ARBA00023125"/>
    </source>
</evidence>
<dbReference type="Gene3D" id="1.10.30.10">
    <property type="entry name" value="High mobility group box domain"/>
    <property type="match status" value="2"/>
</dbReference>
<dbReference type="GO" id="GO:0003677">
    <property type="term" value="F:DNA binding"/>
    <property type="evidence" value="ECO:0007669"/>
    <property type="project" value="UniProtKB-UniRule"/>
</dbReference>
<dbReference type="SMART" id="SM00398">
    <property type="entry name" value="HMG"/>
    <property type="match status" value="2"/>
</dbReference>
<evidence type="ECO:0000256" key="1">
    <source>
        <dbReference type="ARBA" id="ARBA00004123"/>
    </source>
</evidence>
<dbReference type="SUPFAM" id="SSF47095">
    <property type="entry name" value="HMG-box"/>
    <property type="match status" value="2"/>
</dbReference>
<dbReference type="PROSITE" id="PS50118">
    <property type="entry name" value="HMG_BOX_2"/>
    <property type="match status" value="2"/>
</dbReference>
<evidence type="ECO:0000256" key="4">
    <source>
        <dbReference type="PROSITE-ProRule" id="PRU00267"/>
    </source>
</evidence>
<dbReference type="VEuPathDB" id="HostDB:GeneID_118664154"/>
<evidence type="ECO:0000313" key="9">
    <source>
        <dbReference type="Proteomes" id="UP000527355"/>
    </source>
</evidence>
<name>A0A7J7VLY9_MYOMY</name>
<proteinExistence type="predicted"/>
<evidence type="ECO:0000256" key="6">
    <source>
        <dbReference type="SAM" id="MobiDB-lite"/>
    </source>
</evidence>
<dbReference type="PANTHER" id="PTHR46318">
    <property type="entry name" value="UPSTREAM BINDING TRANSCRIPTION FACTOR"/>
    <property type="match status" value="1"/>
</dbReference>
<dbReference type="PANTHER" id="PTHR46318:SF1">
    <property type="entry name" value="UPSTREAM-BINDING FACTOR 1-LIKE PROTEIN 1-RELATED"/>
    <property type="match status" value="1"/>
</dbReference>
<reference evidence="8 9" key="1">
    <citation type="journal article" date="2020" name="Nature">
        <title>Six reference-quality genomes reveal evolution of bat adaptations.</title>
        <authorList>
            <person name="Jebb D."/>
            <person name="Huang Z."/>
            <person name="Pippel M."/>
            <person name="Hughes G.M."/>
            <person name="Lavrichenko K."/>
            <person name="Devanna P."/>
            <person name="Winkler S."/>
            <person name="Jermiin L.S."/>
            <person name="Skirmuntt E.C."/>
            <person name="Katzourakis A."/>
            <person name="Burkitt-Gray L."/>
            <person name="Ray D.A."/>
            <person name="Sullivan K.A.M."/>
            <person name="Roscito J.G."/>
            <person name="Kirilenko B.M."/>
            <person name="Davalos L.M."/>
            <person name="Corthals A.P."/>
            <person name="Power M.L."/>
            <person name="Jones G."/>
            <person name="Ransome R.D."/>
            <person name="Dechmann D.K.N."/>
            <person name="Locatelli A.G."/>
            <person name="Puechmaille S.J."/>
            <person name="Fedrigo O."/>
            <person name="Jarvis E.D."/>
            <person name="Hiller M."/>
            <person name="Vernes S.C."/>
            <person name="Myers E.W."/>
            <person name="Teeling E.C."/>
        </authorList>
    </citation>
    <scope>NUCLEOTIDE SEQUENCE [LARGE SCALE GENOMIC DNA]</scope>
    <source>
        <strain evidence="8">MMyoMyo1</strain>
        <tissue evidence="8">Flight muscle</tissue>
    </source>
</reference>
<dbReference type="CDD" id="cd21998">
    <property type="entry name" value="HMG-box_UBF1_rpt1-like"/>
    <property type="match status" value="1"/>
</dbReference>
<comment type="subcellular location">
    <subcellularLocation>
        <location evidence="1">Nucleus</location>
    </subcellularLocation>
</comment>
<dbReference type="InterPro" id="IPR051762">
    <property type="entry name" value="UBF1"/>
</dbReference>